<reference evidence="3" key="1">
    <citation type="submission" date="2015-12" db="EMBL/GenBank/DDBJ databases">
        <title>De novo transcriptome assembly of four potential Pierce s Disease insect vectors from Arizona vineyards.</title>
        <authorList>
            <person name="Tassone E.E."/>
        </authorList>
    </citation>
    <scope>NUCLEOTIDE SEQUENCE</scope>
</reference>
<evidence type="ECO:0000313" key="3">
    <source>
        <dbReference type="EMBL" id="JAS08712.1"/>
    </source>
</evidence>
<dbReference type="EMBL" id="GEDC01028586">
    <property type="protein sequence ID" value="JAS08712.1"/>
    <property type="molecule type" value="Transcribed_RNA"/>
</dbReference>
<organism evidence="3">
    <name type="scientific">Clastoptera arizonana</name>
    <name type="common">Arizona spittle bug</name>
    <dbReference type="NCBI Taxonomy" id="38151"/>
    <lineage>
        <taxon>Eukaryota</taxon>
        <taxon>Metazoa</taxon>
        <taxon>Ecdysozoa</taxon>
        <taxon>Arthropoda</taxon>
        <taxon>Hexapoda</taxon>
        <taxon>Insecta</taxon>
        <taxon>Pterygota</taxon>
        <taxon>Neoptera</taxon>
        <taxon>Paraneoptera</taxon>
        <taxon>Hemiptera</taxon>
        <taxon>Auchenorrhyncha</taxon>
        <taxon>Cercopoidea</taxon>
        <taxon>Clastopteridae</taxon>
        <taxon>Clastoptera</taxon>
    </lineage>
</organism>
<feature type="compositionally biased region" description="Basic and acidic residues" evidence="2">
    <location>
        <begin position="93"/>
        <end position="104"/>
    </location>
</feature>
<evidence type="ECO:0000256" key="1">
    <source>
        <dbReference type="SAM" id="Coils"/>
    </source>
</evidence>
<protein>
    <submittedName>
        <fullName evidence="3">Uncharacterized protein</fullName>
    </submittedName>
</protein>
<dbReference type="AlphaFoldDB" id="A0A1B6C5C5"/>
<feature type="non-terminal residue" evidence="3">
    <location>
        <position position="1"/>
    </location>
</feature>
<proteinExistence type="predicted"/>
<feature type="region of interest" description="Disordered" evidence="2">
    <location>
        <begin position="93"/>
        <end position="116"/>
    </location>
</feature>
<accession>A0A1B6C5C5</accession>
<feature type="coiled-coil region" evidence="1">
    <location>
        <begin position="361"/>
        <end position="388"/>
    </location>
</feature>
<name>A0A1B6C5C5_9HEMI</name>
<sequence>QKKLDIIQLPESIQEYVIYDSEMPYDREPMYNEKVLNIDNYDVDLMGIKSYGKEQSKQVKQSIDAAKDVLKKIKSILSQYPIKIDRIVDKNQLKESKHSHHPEEYTTNGEKPTPYEKPKVYNIDLDNIGASDAKGVTELKIALDTLNNNIDNLNKEIASFKTEVDKFNKTTNYLHTPGIPISKITKLANSLFSGARDVFKKGQKSVDAARDVLKKIKSISPQLAITNNRTVHKNQHNTIKHPDDTEEYVSYEDKPYEKPKNKLIGNINRTVGKNQHNTIKHPDDTEEYVSYEDKPYEKPKNKLIGNINRTVGKKQHNTIEHSDYKEEYGSHDEQIDGNGPKYDGKPKVYDIDIDDVAINGIPELKISLNTLNKDNDNLNKAIKSFEKGVEVFNKVAKDLHLPRESIDVVTNQADAVFADAREVFTKSKKTIDAAMNALKKANLVSPKYPIENNRTVIKNQPYKHGRHGFNAL</sequence>
<evidence type="ECO:0000256" key="2">
    <source>
        <dbReference type="SAM" id="MobiDB-lite"/>
    </source>
</evidence>
<gene>
    <name evidence="3" type="ORF">g.9023</name>
</gene>
<feature type="coiled-coil region" evidence="1">
    <location>
        <begin position="136"/>
        <end position="170"/>
    </location>
</feature>
<keyword evidence="1" id="KW-0175">Coiled coil</keyword>